<feature type="region of interest" description="Disordered" evidence="1">
    <location>
        <begin position="41"/>
        <end position="90"/>
    </location>
</feature>
<organism evidence="2 3">
    <name type="scientific">Vespula pensylvanica</name>
    <name type="common">Western yellow jacket</name>
    <name type="synonym">Wasp</name>
    <dbReference type="NCBI Taxonomy" id="30213"/>
    <lineage>
        <taxon>Eukaryota</taxon>
        <taxon>Metazoa</taxon>
        <taxon>Ecdysozoa</taxon>
        <taxon>Arthropoda</taxon>
        <taxon>Hexapoda</taxon>
        <taxon>Insecta</taxon>
        <taxon>Pterygota</taxon>
        <taxon>Neoptera</taxon>
        <taxon>Endopterygota</taxon>
        <taxon>Hymenoptera</taxon>
        <taxon>Apocrita</taxon>
        <taxon>Aculeata</taxon>
        <taxon>Vespoidea</taxon>
        <taxon>Vespidae</taxon>
        <taxon>Vespinae</taxon>
        <taxon>Vespula</taxon>
    </lineage>
</organism>
<name>A0A834JS20_VESPE</name>
<feature type="compositionally biased region" description="Basic and acidic residues" evidence="1">
    <location>
        <begin position="77"/>
        <end position="90"/>
    </location>
</feature>
<evidence type="ECO:0000256" key="1">
    <source>
        <dbReference type="SAM" id="MobiDB-lite"/>
    </source>
</evidence>
<sequence length="160" mass="18527">MFQHHLLEPSSSLEDGVFSNLHRISTVRCRLTFFNKYTEDRKDGRKYSRENGEEEDGEGEEEERGEEEEEEEEEEEAGRRERVGGSRELAEVTESSFLEIGIGETSHQSPRQISMLYQRDGIRERAEAIGLMLIFNELSLVFRGIPIIYAPRNQLSTLSR</sequence>
<evidence type="ECO:0000313" key="2">
    <source>
        <dbReference type="EMBL" id="KAF7392382.1"/>
    </source>
</evidence>
<accession>A0A834JS20</accession>
<evidence type="ECO:0000313" key="3">
    <source>
        <dbReference type="Proteomes" id="UP000600918"/>
    </source>
</evidence>
<dbReference type="AlphaFoldDB" id="A0A834JS20"/>
<keyword evidence="3" id="KW-1185">Reference proteome</keyword>
<feature type="compositionally biased region" description="Basic and acidic residues" evidence="1">
    <location>
        <begin position="41"/>
        <end position="51"/>
    </location>
</feature>
<proteinExistence type="predicted"/>
<feature type="compositionally biased region" description="Acidic residues" evidence="1">
    <location>
        <begin position="52"/>
        <end position="76"/>
    </location>
</feature>
<gene>
    <name evidence="2" type="ORF">H0235_017381</name>
</gene>
<dbReference type="Proteomes" id="UP000600918">
    <property type="component" value="Unassembled WGS sequence"/>
</dbReference>
<reference evidence="2" key="1">
    <citation type="journal article" date="2020" name="G3 (Bethesda)">
        <title>High-Quality Assemblies for Three Invasive Social Wasps from the &lt;i&gt;Vespula&lt;/i&gt; Genus.</title>
        <authorList>
            <person name="Harrop T.W.R."/>
            <person name="Guhlin J."/>
            <person name="McLaughlin G.M."/>
            <person name="Permina E."/>
            <person name="Stockwell P."/>
            <person name="Gilligan J."/>
            <person name="Le Lec M.F."/>
            <person name="Gruber M.A.M."/>
            <person name="Quinn O."/>
            <person name="Lovegrove M."/>
            <person name="Duncan E.J."/>
            <person name="Remnant E.J."/>
            <person name="Van Eeckhoven J."/>
            <person name="Graham B."/>
            <person name="Knapp R.A."/>
            <person name="Langford K.W."/>
            <person name="Kronenberg Z."/>
            <person name="Press M.O."/>
            <person name="Eacker S.M."/>
            <person name="Wilson-Rankin E.E."/>
            <person name="Purcell J."/>
            <person name="Lester P.J."/>
            <person name="Dearden P.K."/>
        </authorList>
    </citation>
    <scope>NUCLEOTIDE SEQUENCE</scope>
    <source>
        <strain evidence="2">Volc-1</strain>
    </source>
</reference>
<dbReference type="EMBL" id="JACSDY010000022">
    <property type="protein sequence ID" value="KAF7392382.1"/>
    <property type="molecule type" value="Genomic_DNA"/>
</dbReference>
<protein>
    <submittedName>
        <fullName evidence="2">Uncharacterized protein</fullName>
    </submittedName>
</protein>
<comment type="caution">
    <text evidence="2">The sequence shown here is derived from an EMBL/GenBank/DDBJ whole genome shotgun (WGS) entry which is preliminary data.</text>
</comment>